<evidence type="ECO:0000256" key="1">
    <source>
        <dbReference type="ARBA" id="ARBA00004377"/>
    </source>
</evidence>
<evidence type="ECO:0000256" key="9">
    <source>
        <dbReference type="RuleBase" id="RU368030"/>
    </source>
</evidence>
<dbReference type="PANTHER" id="PTHR38779:SF2">
    <property type="entry name" value="TYPE II SECRETION SYSTEM PROTEIN I-RELATED"/>
    <property type="match status" value="1"/>
</dbReference>
<comment type="subunit">
    <text evidence="9">Type II secretion is composed of four main components: the outer membrane complex, the inner membrane complex, the cytoplasmic secretion ATPase and the periplasm-spanning pseudopilus.</text>
</comment>
<dbReference type="NCBIfam" id="TIGR02532">
    <property type="entry name" value="IV_pilin_GFxxxE"/>
    <property type="match status" value="1"/>
</dbReference>
<keyword evidence="4 9" id="KW-0488">Methylation</keyword>
<dbReference type="GO" id="GO:0015627">
    <property type="term" value="C:type II protein secretion system complex"/>
    <property type="evidence" value="ECO:0007669"/>
    <property type="project" value="UniProtKB-UniRule"/>
</dbReference>
<comment type="function">
    <text evidence="9">Component of the type II secretion system required for the energy-dependent secretion of extracellular factors such as proteases and toxins from the periplasm.</text>
</comment>
<keyword evidence="5 9" id="KW-0997">Cell inner membrane</keyword>
<evidence type="ECO:0000256" key="3">
    <source>
        <dbReference type="ARBA" id="ARBA00022475"/>
    </source>
</evidence>
<dbReference type="InterPro" id="IPR045584">
    <property type="entry name" value="Pilin-like"/>
</dbReference>
<name>A0A7G5EES0_9BURK</name>
<dbReference type="Proteomes" id="UP000515240">
    <property type="component" value="Chromosome"/>
</dbReference>
<dbReference type="SUPFAM" id="SSF54523">
    <property type="entry name" value="Pili subunits"/>
    <property type="match status" value="2"/>
</dbReference>
<accession>A0A7G5EES0</accession>
<sequence length="141" mass="14980">MVCARLPCKRPEPLLHPPRVPSKPSPHSGFTLIEVLVALAIVAIALLAGGKAMNALTQTAGRQSDVMLAQICAENQLIAARLSQQLPGLGNTSVACEQAGRMFDVRVGVFATPNPDFRRIDAHVFSGGAPLLRLSTIVGRY</sequence>
<feature type="transmembrane region" description="Helical" evidence="9">
    <location>
        <begin position="29"/>
        <end position="48"/>
    </location>
</feature>
<evidence type="ECO:0000256" key="8">
    <source>
        <dbReference type="ARBA" id="ARBA00023136"/>
    </source>
</evidence>
<keyword evidence="6 9" id="KW-0812">Transmembrane</keyword>
<evidence type="ECO:0000256" key="5">
    <source>
        <dbReference type="ARBA" id="ARBA00022519"/>
    </source>
</evidence>
<dbReference type="Gene3D" id="3.30.1300.30">
    <property type="entry name" value="GSPII I/J protein-like"/>
    <property type="match status" value="1"/>
</dbReference>
<evidence type="ECO:0000256" key="7">
    <source>
        <dbReference type="ARBA" id="ARBA00022989"/>
    </source>
</evidence>
<dbReference type="Pfam" id="PF02501">
    <property type="entry name" value="T2SSI"/>
    <property type="match status" value="1"/>
</dbReference>
<dbReference type="GO" id="GO:0015628">
    <property type="term" value="P:protein secretion by the type II secretion system"/>
    <property type="evidence" value="ECO:0007669"/>
    <property type="project" value="UniProtKB-UniRule"/>
</dbReference>
<dbReference type="InterPro" id="IPR003413">
    <property type="entry name" value="T2SS_GspI_C"/>
</dbReference>
<evidence type="ECO:0000313" key="11">
    <source>
        <dbReference type="EMBL" id="QMV72495.1"/>
    </source>
</evidence>
<evidence type="ECO:0000256" key="6">
    <source>
        <dbReference type="ARBA" id="ARBA00022692"/>
    </source>
</evidence>
<comment type="subcellular location">
    <subcellularLocation>
        <location evidence="1 9">Cell inner membrane</location>
        <topology evidence="1 9">Single-pass membrane protein</topology>
    </subcellularLocation>
</comment>
<keyword evidence="7 9" id="KW-1133">Transmembrane helix</keyword>
<evidence type="ECO:0000256" key="2">
    <source>
        <dbReference type="ARBA" id="ARBA00008358"/>
    </source>
</evidence>
<proteinExistence type="inferred from homology"/>
<comment type="similarity">
    <text evidence="2 9">Belongs to the GSP I family.</text>
</comment>
<gene>
    <name evidence="11" type="primary">gspI</name>
    <name evidence="11" type="ORF">HS961_06395</name>
</gene>
<dbReference type="Pfam" id="PF07963">
    <property type="entry name" value="N_methyl"/>
    <property type="match status" value="1"/>
</dbReference>
<dbReference type="InterPro" id="IPR012902">
    <property type="entry name" value="N_methyl_site"/>
</dbReference>
<dbReference type="GO" id="GO:0005886">
    <property type="term" value="C:plasma membrane"/>
    <property type="evidence" value="ECO:0007669"/>
    <property type="project" value="UniProtKB-SubCell"/>
</dbReference>
<evidence type="ECO:0000259" key="10">
    <source>
        <dbReference type="Pfam" id="PF02501"/>
    </source>
</evidence>
<keyword evidence="8 9" id="KW-0472">Membrane</keyword>
<dbReference type="PROSITE" id="PS00409">
    <property type="entry name" value="PROKAR_NTER_METHYL"/>
    <property type="match status" value="1"/>
</dbReference>
<dbReference type="EMBL" id="CP058554">
    <property type="protein sequence ID" value="QMV72495.1"/>
    <property type="molecule type" value="Genomic_DNA"/>
</dbReference>
<feature type="domain" description="Type II secretion system protein GspI C-terminal" evidence="10">
    <location>
        <begin position="65"/>
        <end position="138"/>
    </location>
</feature>
<organism evidence="11 12">
    <name type="scientific">Comamonas piscis</name>
    <dbReference type="NCBI Taxonomy" id="1562974"/>
    <lineage>
        <taxon>Bacteria</taxon>
        <taxon>Pseudomonadati</taxon>
        <taxon>Pseudomonadota</taxon>
        <taxon>Betaproteobacteria</taxon>
        <taxon>Burkholderiales</taxon>
        <taxon>Comamonadaceae</taxon>
        <taxon>Comamonas</taxon>
    </lineage>
</organism>
<dbReference type="KEGG" id="cpis:HS961_06395"/>
<evidence type="ECO:0000256" key="4">
    <source>
        <dbReference type="ARBA" id="ARBA00022481"/>
    </source>
</evidence>
<reference evidence="11 12" key="1">
    <citation type="journal article" date="2020" name="G3 (Bethesda)">
        <title>CeMbio - The Caenorhabditis elegans Microbiome Resource.</title>
        <authorList>
            <person name="Dirksen P."/>
            <person name="Assie A."/>
            <person name="Zimmermann J."/>
            <person name="Zhang F."/>
            <person name="Tietje A.M."/>
            <person name="Marsh S.A."/>
            <person name="Felix M.A."/>
            <person name="Shapira M."/>
            <person name="Kaleta C."/>
            <person name="Schulenburg H."/>
            <person name="Samuel B."/>
        </authorList>
    </citation>
    <scope>NUCLEOTIDE SEQUENCE [LARGE SCALE GENOMIC DNA]</scope>
    <source>
        <strain evidence="11 12">BIGb0172</strain>
    </source>
</reference>
<dbReference type="NCBIfam" id="TIGR01707">
    <property type="entry name" value="gspI"/>
    <property type="match status" value="1"/>
</dbReference>
<protein>
    <recommendedName>
        <fullName evidence="9">Type II secretion system protein I</fullName>
        <shortName evidence="9">T2SS minor pseudopilin I</shortName>
    </recommendedName>
</protein>
<dbReference type="InterPro" id="IPR010052">
    <property type="entry name" value="T2SS_protein-GspI"/>
</dbReference>
<keyword evidence="3" id="KW-1003">Cell membrane</keyword>
<dbReference type="PANTHER" id="PTHR38779">
    <property type="entry name" value="TYPE II SECRETION SYSTEM PROTEIN I-RELATED"/>
    <property type="match status" value="1"/>
</dbReference>
<evidence type="ECO:0000313" key="12">
    <source>
        <dbReference type="Proteomes" id="UP000515240"/>
    </source>
</evidence>
<dbReference type="AlphaFoldDB" id="A0A7G5EES0"/>
<comment type="PTM">
    <text evidence="9">Cleaved by prepilin peptidase.</text>
</comment>
<keyword evidence="12" id="KW-1185">Reference proteome</keyword>